<gene>
    <name evidence="1" type="ORF">DN068_13145</name>
</gene>
<dbReference type="OrthoDB" id="213028at2"/>
<dbReference type="PANTHER" id="PTHR33221">
    <property type="entry name" value="WINGED HELIX-TURN-HELIX TRANSCRIPTIONAL REGULATOR, RRF2 FAMILY"/>
    <property type="match status" value="1"/>
</dbReference>
<comment type="caution">
    <text evidence="1">The sequence shown here is derived from an EMBL/GenBank/DDBJ whole genome shotgun (WGS) entry which is preliminary data.</text>
</comment>
<dbReference type="RefSeq" id="WP_110999395.1">
    <property type="nucleotide sequence ID" value="NZ_QKTW01000018.1"/>
</dbReference>
<dbReference type="GO" id="GO:0005829">
    <property type="term" value="C:cytosol"/>
    <property type="evidence" value="ECO:0007669"/>
    <property type="project" value="TreeGrafter"/>
</dbReference>
<dbReference type="EMBL" id="QKTW01000018">
    <property type="protein sequence ID" value="PZF72300.1"/>
    <property type="molecule type" value="Genomic_DNA"/>
</dbReference>
<reference evidence="1 2" key="1">
    <citation type="submission" date="2018-06" db="EMBL/GenBank/DDBJ databases">
        <title>Mucibacter soli gen. nov., sp. nov., a new member of the family Chitinophagaceae producing mucin.</title>
        <authorList>
            <person name="Kim M.-K."/>
            <person name="Park S."/>
            <person name="Kim T.-S."/>
            <person name="Joung Y."/>
            <person name="Han J.-H."/>
            <person name="Kim S.B."/>
        </authorList>
    </citation>
    <scope>NUCLEOTIDE SEQUENCE [LARGE SCALE GENOMIC DNA]</scope>
    <source>
        <strain evidence="1 2">R1-15</strain>
    </source>
</reference>
<protein>
    <submittedName>
        <fullName evidence="1">Transcriptional regulator</fullName>
    </submittedName>
</protein>
<dbReference type="InterPro" id="IPR036390">
    <property type="entry name" value="WH_DNA-bd_sf"/>
</dbReference>
<evidence type="ECO:0000313" key="1">
    <source>
        <dbReference type="EMBL" id="PZF72300.1"/>
    </source>
</evidence>
<name>A0A2W2AJ72_9BACT</name>
<dbReference type="Pfam" id="PF02082">
    <property type="entry name" value="Rrf2"/>
    <property type="match status" value="1"/>
</dbReference>
<dbReference type="AlphaFoldDB" id="A0A2W2AJ72"/>
<sequence>MNNGRFATSIHILTLLEQAGEELLSSEYLASSININPVLVRKEVSNLRNHGLVATKEGKNGGSYLAKPAAQIKLADVYKAVRNESLLGYNKNEPNPACPVGRQINQHLDELYDIAELAVLQKLGNITLAEFCHRFK</sequence>
<keyword evidence="2" id="KW-1185">Reference proteome</keyword>
<dbReference type="GO" id="GO:0003700">
    <property type="term" value="F:DNA-binding transcription factor activity"/>
    <property type="evidence" value="ECO:0007669"/>
    <property type="project" value="TreeGrafter"/>
</dbReference>
<proteinExistence type="predicted"/>
<dbReference type="Proteomes" id="UP000248745">
    <property type="component" value="Unassembled WGS sequence"/>
</dbReference>
<dbReference type="InterPro" id="IPR000944">
    <property type="entry name" value="Tscrpt_reg_Rrf2"/>
</dbReference>
<accession>A0A2W2AJ72</accession>
<dbReference type="InterPro" id="IPR036388">
    <property type="entry name" value="WH-like_DNA-bd_sf"/>
</dbReference>
<dbReference type="PROSITE" id="PS51197">
    <property type="entry name" value="HTH_RRF2_2"/>
    <property type="match status" value="1"/>
</dbReference>
<organism evidence="1 2">
    <name type="scientific">Taibaiella soli</name>
    <dbReference type="NCBI Taxonomy" id="1649169"/>
    <lineage>
        <taxon>Bacteria</taxon>
        <taxon>Pseudomonadati</taxon>
        <taxon>Bacteroidota</taxon>
        <taxon>Chitinophagia</taxon>
        <taxon>Chitinophagales</taxon>
        <taxon>Chitinophagaceae</taxon>
        <taxon>Taibaiella</taxon>
    </lineage>
</organism>
<dbReference type="Gene3D" id="1.10.10.10">
    <property type="entry name" value="Winged helix-like DNA-binding domain superfamily/Winged helix DNA-binding domain"/>
    <property type="match status" value="1"/>
</dbReference>
<dbReference type="SUPFAM" id="SSF46785">
    <property type="entry name" value="Winged helix' DNA-binding domain"/>
    <property type="match status" value="1"/>
</dbReference>
<evidence type="ECO:0000313" key="2">
    <source>
        <dbReference type="Proteomes" id="UP000248745"/>
    </source>
</evidence>
<dbReference type="PANTHER" id="PTHR33221:SF15">
    <property type="entry name" value="HTH-TYPE TRANSCRIPTIONAL REGULATOR YWGB-RELATED"/>
    <property type="match status" value="1"/>
</dbReference>